<reference evidence="2 3" key="1">
    <citation type="submission" date="2020-08" db="EMBL/GenBank/DDBJ databases">
        <title>Sequencing the genomes of 1000 actinobacteria strains.</title>
        <authorList>
            <person name="Klenk H.-P."/>
        </authorList>
    </citation>
    <scope>NUCLEOTIDE SEQUENCE [LARGE SCALE GENOMIC DNA]</scope>
    <source>
        <strain evidence="2 3">DSM 103125</strain>
    </source>
</reference>
<evidence type="ECO:0000313" key="2">
    <source>
        <dbReference type="EMBL" id="MBB5480725.1"/>
    </source>
</evidence>
<protein>
    <submittedName>
        <fullName evidence="2">Uncharacterized protein</fullName>
    </submittedName>
</protein>
<dbReference type="EMBL" id="JACHDP010000001">
    <property type="protein sequence ID" value="MBB5480725.1"/>
    <property type="molecule type" value="Genomic_DNA"/>
</dbReference>
<comment type="caution">
    <text evidence="2">The sequence shown here is derived from an EMBL/GenBank/DDBJ whole genome shotgun (WGS) entry which is preliminary data.</text>
</comment>
<sequence length="136" mass="14298">MKRSLKLGLAAASAAAVIFGTSAPVQASSNLGWLYTVGASGGVFFDADLNGYPNVEKITVCDNRSDGRGLIGRLYFDGITGNGDGLIDWIKDPSNDGACTSMAYNMIAEETPVKVEVCEYMGSSERLNCAIGFARA</sequence>
<name>A0A840VVG6_9ACTN</name>
<keyword evidence="1" id="KW-0732">Signal</keyword>
<dbReference type="AlphaFoldDB" id="A0A840VVG6"/>
<dbReference type="Proteomes" id="UP000586947">
    <property type="component" value="Unassembled WGS sequence"/>
</dbReference>
<feature type="signal peptide" evidence="1">
    <location>
        <begin position="1"/>
        <end position="27"/>
    </location>
</feature>
<feature type="chain" id="PRO_5033029857" evidence="1">
    <location>
        <begin position="28"/>
        <end position="136"/>
    </location>
</feature>
<gene>
    <name evidence="2" type="ORF">HNR20_005230</name>
</gene>
<accession>A0A840VVG6</accession>
<dbReference type="RefSeq" id="WP_184185087.1">
    <property type="nucleotide sequence ID" value="NZ_BMNF01000004.1"/>
</dbReference>
<keyword evidence="3" id="KW-1185">Reference proteome</keyword>
<evidence type="ECO:0000256" key="1">
    <source>
        <dbReference type="SAM" id="SignalP"/>
    </source>
</evidence>
<proteinExistence type="predicted"/>
<evidence type="ECO:0000313" key="3">
    <source>
        <dbReference type="Proteomes" id="UP000586947"/>
    </source>
</evidence>
<organism evidence="2 3">
    <name type="scientific">Micromonospora parathelypteridis</name>
    <dbReference type="NCBI Taxonomy" id="1839617"/>
    <lineage>
        <taxon>Bacteria</taxon>
        <taxon>Bacillati</taxon>
        <taxon>Actinomycetota</taxon>
        <taxon>Actinomycetes</taxon>
        <taxon>Micromonosporales</taxon>
        <taxon>Micromonosporaceae</taxon>
        <taxon>Micromonospora</taxon>
    </lineage>
</organism>